<evidence type="ECO:0000256" key="1">
    <source>
        <dbReference type="SAM" id="SignalP"/>
    </source>
</evidence>
<dbReference type="AlphaFoldDB" id="A0A1B2A918"/>
<dbReference type="RefSeq" id="WP_198152631.1">
    <property type="nucleotide sequence ID" value="NZ_CP016591.1"/>
</dbReference>
<keyword evidence="1" id="KW-0732">Signal</keyword>
<feature type="chain" id="PRO_5008533910" description="Alpha/beta hydrolase family protein" evidence="1">
    <location>
        <begin position="19"/>
        <end position="235"/>
    </location>
</feature>
<protein>
    <recommendedName>
        <fullName evidence="4">Alpha/beta hydrolase family protein</fullName>
    </recommendedName>
</protein>
<evidence type="ECO:0000313" key="2">
    <source>
        <dbReference type="EMBL" id="ANY18555.1"/>
    </source>
</evidence>
<dbReference type="Proteomes" id="UP000092932">
    <property type="component" value="Chromosome"/>
</dbReference>
<feature type="signal peptide" evidence="1">
    <location>
        <begin position="1"/>
        <end position="18"/>
    </location>
</feature>
<evidence type="ECO:0008006" key="4">
    <source>
        <dbReference type="Google" id="ProtNLM"/>
    </source>
</evidence>
<keyword evidence="3" id="KW-1185">Reference proteome</keyword>
<dbReference type="EMBL" id="CP016591">
    <property type="protein sequence ID" value="ANY18555.1"/>
    <property type="molecule type" value="Genomic_DNA"/>
</dbReference>
<sequence>MFALIALTASIVAAPAAAQERADEGAERAVAFAPKQATVGVADYGPFRVLDEKRAALVDVTDAATIADFEAMLRDHPGIAILELVECPGTDDDSANLKLGRMIRARGLATHVPAGGSVRSGAVELFLAGKRRLIDDGAEFAVHAWRDSDGREPADYAPDSPYNRAYVDYYREMGVAQPQAFYDMTNAVPNADARWLTAQDMRRWVGEARDGDVTVAAPQEQSPSIAYLDLGSRFP</sequence>
<proteinExistence type="predicted"/>
<evidence type="ECO:0000313" key="3">
    <source>
        <dbReference type="Proteomes" id="UP000092932"/>
    </source>
</evidence>
<dbReference type="KEGG" id="ado:A6F68_00019"/>
<accession>A0A1B2A918</accession>
<gene>
    <name evidence="2" type="ORF">A6F68_00019</name>
</gene>
<organism evidence="2 3">
    <name type="scientific">Tsuneonella dongtanensis</name>
    <dbReference type="NCBI Taxonomy" id="692370"/>
    <lineage>
        <taxon>Bacteria</taxon>
        <taxon>Pseudomonadati</taxon>
        <taxon>Pseudomonadota</taxon>
        <taxon>Alphaproteobacteria</taxon>
        <taxon>Sphingomonadales</taxon>
        <taxon>Erythrobacteraceae</taxon>
        <taxon>Tsuneonella</taxon>
    </lineage>
</organism>
<dbReference type="STRING" id="692370.A6F68_00019"/>
<name>A0A1B2A918_9SPHN</name>
<dbReference type="PATRIC" id="fig|692370.5.peg.20"/>
<reference evidence="2 3" key="1">
    <citation type="submission" date="2016-07" db="EMBL/GenBank/DDBJ databases">
        <title>Complete genome sequence of Altererythrobacter dongtanensis KCTC 22672, a type strain with esterase isolated from tidal flat.</title>
        <authorList>
            <person name="Cheng H."/>
            <person name="Wu Y.-H."/>
            <person name="Zhou P."/>
            <person name="Huo Y.-Y."/>
            <person name="Wang C.-S."/>
            <person name="Xu X.-W."/>
        </authorList>
    </citation>
    <scope>NUCLEOTIDE SEQUENCE [LARGE SCALE GENOMIC DNA]</scope>
    <source>
        <strain evidence="2 3">KCTC 22672</strain>
    </source>
</reference>